<sequence length="143" mass="16560">MGIWIYLSILHSVLVAILILYIKYDNTPYIIFPLVINIIVGALSLAYFTLYYKEHFTNEFVKPKYYIYALFVLFVSILAFYIIKISPNPAYFKVFTTLEIILLLIFTIYLKNNFKISFQTITGVFLGCLAIILISLDDSNNAK</sequence>
<feature type="transmembrane region" description="Helical" evidence="1">
    <location>
        <begin position="29"/>
        <end position="50"/>
    </location>
</feature>
<name>A0A6C0K5R5_9ZZZZ</name>
<evidence type="ECO:0000313" key="2">
    <source>
        <dbReference type="EMBL" id="QHU13405.1"/>
    </source>
</evidence>
<dbReference type="EMBL" id="MN740820">
    <property type="protein sequence ID" value="QHU13405.1"/>
    <property type="molecule type" value="Genomic_DNA"/>
</dbReference>
<feature type="transmembrane region" description="Helical" evidence="1">
    <location>
        <begin position="65"/>
        <end position="83"/>
    </location>
</feature>
<proteinExistence type="predicted"/>
<keyword evidence="1" id="KW-0812">Transmembrane</keyword>
<feature type="transmembrane region" description="Helical" evidence="1">
    <location>
        <begin position="116"/>
        <end position="136"/>
    </location>
</feature>
<protein>
    <recommendedName>
        <fullName evidence="3">EamA domain-containing protein</fullName>
    </recommendedName>
</protein>
<keyword evidence="1" id="KW-0472">Membrane</keyword>
<dbReference type="AlphaFoldDB" id="A0A6C0K5R5"/>
<keyword evidence="1" id="KW-1133">Transmembrane helix</keyword>
<reference evidence="2" key="1">
    <citation type="journal article" date="2020" name="Nature">
        <title>Giant virus diversity and host interactions through global metagenomics.</title>
        <authorList>
            <person name="Schulz F."/>
            <person name="Roux S."/>
            <person name="Paez-Espino D."/>
            <person name="Jungbluth S."/>
            <person name="Walsh D.A."/>
            <person name="Denef V.J."/>
            <person name="McMahon K.D."/>
            <person name="Konstantinidis K.T."/>
            <person name="Eloe-Fadrosh E.A."/>
            <person name="Kyrpides N.C."/>
            <person name="Woyke T."/>
        </authorList>
    </citation>
    <scope>NUCLEOTIDE SEQUENCE</scope>
    <source>
        <strain evidence="2">GVMAG-S-1101178-73</strain>
    </source>
</reference>
<organism evidence="2">
    <name type="scientific">viral metagenome</name>
    <dbReference type="NCBI Taxonomy" id="1070528"/>
    <lineage>
        <taxon>unclassified sequences</taxon>
        <taxon>metagenomes</taxon>
        <taxon>organismal metagenomes</taxon>
    </lineage>
</organism>
<feature type="transmembrane region" description="Helical" evidence="1">
    <location>
        <begin position="6"/>
        <end position="22"/>
    </location>
</feature>
<evidence type="ECO:0008006" key="3">
    <source>
        <dbReference type="Google" id="ProtNLM"/>
    </source>
</evidence>
<evidence type="ECO:0000256" key="1">
    <source>
        <dbReference type="SAM" id="Phobius"/>
    </source>
</evidence>
<feature type="transmembrane region" description="Helical" evidence="1">
    <location>
        <begin position="90"/>
        <end position="110"/>
    </location>
</feature>
<accession>A0A6C0K5R5</accession>